<evidence type="ECO:0000256" key="16">
    <source>
        <dbReference type="ARBA" id="ARBA00023209"/>
    </source>
</evidence>
<dbReference type="Proteomes" id="UP001527925">
    <property type="component" value="Unassembled WGS sequence"/>
</dbReference>
<feature type="compositionally biased region" description="Low complexity" evidence="19">
    <location>
        <begin position="88"/>
        <end position="113"/>
    </location>
</feature>
<accession>A0ABR4N0R7</accession>
<dbReference type="Pfam" id="PF09139">
    <property type="entry name" value="Tam41_Mmp37"/>
    <property type="match status" value="1"/>
</dbReference>
<evidence type="ECO:0000256" key="9">
    <source>
        <dbReference type="ARBA" id="ARBA00022679"/>
    </source>
</evidence>
<keyword evidence="11" id="KW-0999">Mitochondrion inner membrane</keyword>
<organism evidence="20 21">
    <name type="scientific">Polyrhizophydium stewartii</name>
    <dbReference type="NCBI Taxonomy" id="2732419"/>
    <lineage>
        <taxon>Eukaryota</taxon>
        <taxon>Fungi</taxon>
        <taxon>Fungi incertae sedis</taxon>
        <taxon>Chytridiomycota</taxon>
        <taxon>Chytridiomycota incertae sedis</taxon>
        <taxon>Chytridiomycetes</taxon>
        <taxon>Rhizophydiales</taxon>
        <taxon>Rhizophydiales incertae sedis</taxon>
        <taxon>Polyrhizophydium</taxon>
    </lineage>
</organism>
<evidence type="ECO:0000256" key="6">
    <source>
        <dbReference type="ARBA" id="ARBA00012487"/>
    </source>
</evidence>
<dbReference type="PANTHER" id="PTHR13619">
    <property type="entry name" value="PHOSPHATIDATE CYTIDYLYLTRANSFERASE, MITOCHONDRIAL"/>
    <property type="match status" value="1"/>
</dbReference>
<evidence type="ECO:0000256" key="17">
    <source>
        <dbReference type="ARBA" id="ARBA00023264"/>
    </source>
</evidence>
<evidence type="ECO:0000256" key="13">
    <source>
        <dbReference type="ARBA" id="ARBA00023098"/>
    </source>
</evidence>
<evidence type="ECO:0000313" key="21">
    <source>
        <dbReference type="Proteomes" id="UP001527925"/>
    </source>
</evidence>
<dbReference type="EC" id="2.7.7.41" evidence="6"/>
<proteinExistence type="inferred from homology"/>
<evidence type="ECO:0000256" key="18">
    <source>
        <dbReference type="ARBA" id="ARBA00029893"/>
    </source>
</evidence>
<reference evidence="20 21" key="1">
    <citation type="submission" date="2023-09" db="EMBL/GenBank/DDBJ databases">
        <title>Pangenome analysis of Batrachochytrium dendrobatidis and related Chytrids.</title>
        <authorList>
            <person name="Yacoub M.N."/>
            <person name="Stajich J.E."/>
            <person name="James T.Y."/>
        </authorList>
    </citation>
    <scope>NUCLEOTIDE SEQUENCE [LARGE SCALE GENOMIC DNA]</scope>
    <source>
        <strain evidence="20 21">JEL0888</strain>
    </source>
</reference>
<evidence type="ECO:0000256" key="11">
    <source>
        <dbReference type="ARBA" id="ARBA00022792"/>
    </source>
</evidence>
<sequence>MLARGVRPARLARSGARLHSSAVAAATAAAPHADAAAAAAAAADHTARIERIVASFRAPVRFALAYGSGVYRQRGYGPAQAPAPPAPTSDSAAAAASGSAAPPAATPASKPTTAAASGPMIDLILGVTHPEHWHSLNIRQNRQHYSSLANLGSGSISSIQDLGAGLYYNPDVVIEGARVKYGVISMERLLQDLNRWDSLYVAGRMQKPVLVLRDDARVRLATHSNLTNAVRTSLLMLPQQFSEEDLFLKIAGLSYQGDFRMRFGENPYKVFNIVYAQMDDFRKLYRPIIEEMPDVNYIADGVLQVHRLLEAKPLFQPPADARRWPASRGATHSSIRQQEESIKLRGAMIQALPVVLRQRLNKLHLNYLAKVGKFGADRSEPRFSQSMAESPELAASVERALAGIVSWPAAVQSAKGILTAGFSRSLAYAGEKVGKMMSAKKPSPHK</sequence>
<feature type="region of interest" description="Disordered" evidence="19">
    <location>
        <begin position="76"/>
        <end position="113"/>
    </location>
</feature>
<comment type="cofactor">
    <cofactor evidence="1">
        <name>Mg(2+)</name>
        <dbReference type="ChEBI" id="CHEBI:18420"/>
    </cofactor>
</comment>
<evidence type="ECO:0000256" key="14">
    <source>
        <dbReference type="ARBA" id="ARBA00023128"/>
    </source>
</evidence>
<evidence type="ECO:0000256" key="3">
    <source>
        <dbReference type="ARBA" id="ARBA00005119"/>
    </source>
</evidence>
<dbReference type="PANTHER" id="PTHR13619:SF0">
    <property type="entry name" value="PHOSPHATIDATE CYTIDYLYLTRANSFERASE, MITOCHONDRIAL"/>
    <property type="match status" value="1"/>
</dbReference>
<protein>
    <recommendedName>
        <fullName evidence="7">Phosphatidate cytidylyltransferase, mitochondrial</fullName>
        <ecNumber evidence="6">2.7.7.41</ecNumber>
    </recommendedName>
    <alternativeName>
        <fullName evidence="18">CDP-diacylglycerol synthase</fullName>
    </alternativeName>
</protein>
<evidence type="ECO:0000256" key="5">
    <source>
        <dbReference type="ARBA" id="ARBA00005458"/>
    </source>
</evidence>
<evidence type="ECO:0000256" key="19">
    <source>
        <dbReference type="SAM" id="MobiDB-lite"/>
    </source>
</evidence>
<evidence type="ECO:0000256" key="8">
    <source>
        <dbReference type="ARBA" id="ARBA00022516"/>
    </source>
</evidence>
<name>A0ABR4N0R7_9FUNG</name>
<dbReference type="EMBL" id="JADGIZ020000052">
    <property type="protein sequence ID" value="KAL2913068.1"/>
    <property type="molecule type" value="Genomic_DNA"/>
</dbReference>
<dbReference type="PIRSF" id="PIRSF028840">
    <property type="entry name" value="Mmp37"/>
    <property type="match status" value="1"/>
</dbReference>
<evidence type="ECO:0000256" key="2">
    <source>
        <dbReference type="ARBA" id="ARBA00004443"/>
    </source>
</evidence>
<keyword evidence="9" id="KW-0808">Transferase</keyword>
<dbReference type="InterPro" id="IPR015222">
    <property type="entry name" value="Tam41"/>
</dbReference>
<evidence type="ECO:0000256" key="15">
    <source>
        <dbReference type="ARBA" id="ARBA00023136"/>
    </source>
</evidence>
<evidence type="ECO:0000313" key="20">
    <source>
        <dbReference type="EMBL" id="KAL2913068.1"/>
    </source>
</evidence>
<keyword evidence="15" id="KW-0472">Membrane</keyword>
<evidence type="ECO:0000256" key="7">
    <source>
        <dbReference type="ARBA" id="ARBA00018337"/>
    </source>
</evidence>
<gene>
    <name evidence="20" type="primary">TAM41</name>
    <name evidence="20" type="ORF">HK105_207413</name>
</gene>
<keyword evidence="17" id="KW-1208">Phospholipid metabolism</keyword>
<comment type="similarity">
    <text evidence="5">Belongs to the TAM41 family.</text>
</comment>
<comment type="pathway">
    <text evidence="4">Lipid metabolism.</text>
</comment>
<comment type="pathway">
    <text evidence="3">Phospholipid metabolism; CDP-diacylglycerol biosynthesis; CDP-diacylglycerol from sn-glycerol 3-phosphate: step 3/3.</text>
</comment>
<keyword evidence="16" id="KW-0594">Phospholipid biosynthesis</keyword>
<keyword evidence="13" id="KW-0443">Lipid metabolism</keyword>
<evidence type="ECO:0000256" key="12">
    <source>
        <dbReference type="ARBA" id="ARBA00022842"/>
    </source>
</evidence>
<keyword evidence="8" id="KW-0444">Lipid biosynthesis</keyword>
<keyword evidence="21" id="KW-1185">Reference proteome</keyword>
<evidence type="ECO:0000256" key="10">
    <source>
        <dbReference type="ARBA" id="ARBA00022695"/>
    </source>
</evidence>
<comment type="caution">
    <text evidence="20">The sequence shown here is derived from an EMBL/GenBank/DDBJ whole genome shotgun (WGS) entry which is preliminary data.</text>
</comment>
<comment type="subcellular location">
    <subcellularLocation>
        <location evidence="2">Mitochondrion inner membrane</location>
        <topology evidence="2">Peripheral membrane protein</topology>
        <orientation evidence="2">Matrix side</orientation>
    </subcellularLocation>
</comment>
<evidence type="ECO:0000256" key="4">
    <source>
        <dbReference type="ARBA" id="ARBA00005189"/>
    </source>
</evidence>
<keyword evidence="12" id="KW-0460">Magnesium</keyword>
<keyword evidence="10" id="KW-0548">Nucleotidyltransferase</keyword>
<evidence type="ECO:0000256" key="1">
    <source>
        <dbReference type="ARBA" id="ARBA00001946"/>
    </source>
</evidence>
<keyword evidence="14" id="KW-0496">Mitochondrion</keyword>